<comment type="caution">
    <text evidence="1">The sequence shown here is derived from an EMBL/GenBank/DDBJ whole genome shotgun (WGS) entry which is preliminary data.</text>
</comment>
<proteinExistence type="predicted"/>
<evidence type="ECO:0000313" key="1">
    <source>
        <dbReference type="EMBL" id="PSH63359.1"/>
    </source>
</evidence>
<keyword evidence="2" id="KW-1185">Reference proteome</keyword>
<accession>A0A2P7BA85</accession>
<reference evidence="2" key="1">
    <citation type="submission" date="2017-11" db="EMBL/GenBank/DDBJ databases">
        <authorList>
            <person name="Kuznetsova I."/>
            <person name="Sazanova A."/>
            <person name="Chirak E."/>
            <person name="Safronova V."/>
            <person name="Willems A."/>
        </authorList>
    </citation>
    <scope>NUCLEOTIDE SEQUENCE [LARGE SCALE GENOMIC DNA]</scope>
    <source>
        <strain evidence="2">STM 196</strain>
    </source>
</reference>
<evidence type="ECO:0000313" key="2">
    <source>
        <dbReference type="Proteomes" id="UP000241444"/>
    </source>
</evidence>
<dbReference type="AlphaFoldDB" id="A0A2P7BA85"/>
<dbReference type="Proteomes" id="UP000241444">
    <property type="component" value="Unassembled WGS sequence"/>
</dbReference>
<gene>
    <name evidence="1" type="ORF">CU102_24165</name>
</gene>
<organism evidence="1 2">
    <name type="scientific">Phyllobacterium brassicacearum</name>
    <dbReference type="NCBI Taxonomy" id="314235"/>
    <lineage>
        <taxon>Bacteria</taxon>
        <taxon>Pseudomonadati</taxon>
        <taxon>Pseudomonadota</taxon>
        <taxon>Alphaproteobacteria</taxon>
        <taxon>Hyphomicrobiales</taxon>
        <taxon>Phyllobacteriaceae</taxon>
        <taxon>Phyllobacterium</taxon>
    </lineage>
</organism>
<protein>
    <submittedName>
        <fullName evidence="1">Uncharacterized protein</fullName>
    </submittedName>
</protein>
<dbReference type="EMBL" id="PGGO01000025">
    <property type="protein sequence ID" value="PSH63359.1"/>
    <property type="molecule type" value="Genomic_DNA"/>
</dbReference>
<sequence>MIKTQSQREQAGAQALRKQIPQPEFMTAMRINCTLIATGDDFAKLLLTLAEAERTAEPAALKVSR</sequence>
<dbReference type="RefSeq" id="WP_106713633.1">
    <property type="nucleotide sequence ID" value="NZ_PGGO01000025.1"/>
</dbReference>
<name>A0A2P7BA85_9HYPH</name>